<proteinExistence type="predicted"/>
<dbReference type="PANTHER" id="PTHR34075">
    <property type="entry name" value="BLR3430 PROTEIN"/>
    <property type="match status" value="1"/>
</dbReference>
<dbReference type="Pfam" id="PF01796">
    <property type="entry name" value="OB_ChsH2_C"/>
    <property type="match status" value="1"/>
</dbReference>
<dbReference type="SUPFAM" id="SSF50249">
    <property type="entry name" value="Nucleic acid-binding proteins"/>
    <property type="match status" value="1"/>
</dbReference>
<dbReference type="Proteomes" id="UP000476310">
    <property type="component" value="Unassembled WGS sequence"/>
</dbReference>
<reference evidence="3" key="1">
    <citation type="submission" date="2020-02" db="EMBL/GenBank/DDBJ databases">
        <title>A new Streptomyces sp. for controlling soil-borne diseases.</title>
        <authorList>
            <person name="Li X."/>
            <person name="Tian Y."/>
            <person name="Gao K."/>
        </authorList>
    </citation>
    <scope>NUCLEOTIDE SEQUENCE [LARGE SCALE GENOMIC DNA]</scope>
    <source>
        <strain evidence="3">0250</strain>
    </source>
</reference>
<dbReference type="InterPro" id="IPR002878">
    <property type="entry name" value="ChsH2_C"/>
</dbReference>
<accession>A0A6G4AJY4</accession>
<protein>
    <submittedName>
        <fullName evidence="3">Zn-ribbon domain-containing OB-fold protein</fullName>
    </submittedName>
</protein>
<dbReference type="Pfam" id="PF12172">
    <property type="entry name" value="zf-ChsH2"/>
    <property type="match status" value="1"/>
</dbReference>
<dbReference type="InterPro" id="IPR022002">
    <property type="entry name" value="ChsH2_Znr"/>
</dbReference>
<evidence type="ECO:0000259" key="1">
    <source>
        <dbReference type="Pfam" id="PF01796"/>
    </source>
</evidence>
<dbReference type="EMBL" id="JAAIKT010000026">
    <property type="protein sequence ID" value="NEW72941.1"/>
    <property type="molecule type" value="Genomic_DNA"/>
</dbReference>
<comment type="caution">
    <text evidence="3">The sequence shown here is derived from an EMBL/GenBank/DDBJ whole genome shotgun (WGS) entry which is preliminary data.</text>
</comment>
<feature type="domain" description="ChsH2 C-terminal OB-fold" evidence="1">
    <location>
        <begin position="54"/>
        <end position="112"/>
    </location>
</feature>
<dbReference type="PANTHER" id="PTHR34075:SF5">
    <property type="entry name" value="BLR3430 PROTEIN"/>
    <property type="match status" value="1"/>
</dbReference>
<dbReference type="InterPro" id="IPR052513">
    <property type="entry name" value="Thioester_dehydratase-like"/>
</dbReference>
<name>A0A6G4AJY4_9ACTN</name>
<dbReference type="AlphaFoldDB" id="A0A6G4AJY4"/>
<sequence>MSDALAEAEPFRTGLFRRSPFRLLGSRCDLCAHVTYPIRSFCPRCRRGRELTEIELSARGEIHTFTVVRQAPPGTEVPYVLAQVLLPEGCRVMATCVAEEGHPYAIGDVVELEPMALPRATGPDAVGYRFRVVPRESS</sequence>
<evidence type="ECO:0000259" key="2">
    <source>
        <dbReference type="Pfam" id="PF12172"/>
    </source>
</evidence>
<dbReference type="RefSeq" id="WP_164429691.1">
    <property type="nucleotide sequence ID" value="NZ_JAAIKT010000026.1"/>
</dbReference>
<gene>
    <name evidence="3" type="ORF">G4H13_21815</name>
</gene>
<evidence type="ECO:0000313" key="3">
    <source>
        <dbReference type="EMBL" id="NEW72941.1"/>
    </source>
</evidence>
<evidence type="ECO:0000313" key="4">
    <source>
        <dbReference type="Proteomes" id="UP000476310"/>
    </source>
</evidence>
<feature type="domain" description="ChsH2 rubredoxin-like zinc ribbon" evidence="2">
    <location>
        <begin position="22"/>
        <end position="50"/>
    </location>
</feature>
<dbReference type="Gene3D" id="6.10.30.10">
    <property type="match status" value="1"/>
</dbReference>
<dbReference type="InterPro" id="IPR012340">
    <property type="entry name" value="NA-bd_OB-fold"/>
</dbReference>
<organism evidence="3 4">
    <name type="scientific">Streptomyces rhizosphaericus</name>
    <dbReference type="NCBI Taxonomy" id="114699"/>
    <lineage>
        <taxon>Bacteria</taxon>
        <taxon>Bacillati</taxon>
        <taxon>Actinomycetota</taxon>
        <taxon>Actinomycetes</taxon>
        <taxon>Kitasatosporales</taxon>
        <taxon>Streptomycetaceae</taxon>
        <taxon>Streptomyces</taxon>
        <taxon>Streptomyces violaceusniger group</taxon>
    </lineage>
</organism>
<keyword evidence="4" id="KW-1185">Reference proteome</keyword>